<reference evidence="9 10" key="1">
    <citation type="submission" date="2020-08" db="EMBL/GenBank/DDBJ databases">
        <title>Genomic Encyclopedia of Type Strains, Phase IV (KMG-IV): sequencing the most valuable type-strain genomes for metagenomic binning, comparative biology and taxonomic classification.</title>
        <authorList>
            <person name="Goeker M."/>
        </authorList>
    </citation>
    <scope>NUCLEOTIDE SEQUENCE [LARGE SCALE GENOMIC DNA]</scope>
    <source>
        <strain evidence="9 10">DSM 103733</strain>
    </source>
</reference>
<dbReference type="PROSITE" id="PS51007">
    <property type="entry name" value="CYTC"/>
    <property type="match status" value="1"/>
</dbReference>
<dbReference type="OrthoDB" id="123252at2"/>
<keyword evidence="4" id="KW-0249">Electron transport</keyword>
<evidence type="ECO:0000313" key="9">
    <source>
        <dbReference type="EMBL" id="MBB6143851.1"/>
    </source>
</evidence>
<proteinExistence type="predicted"/>
<dbReference type="InterPro" id="IPR008168">
    <property type="entry name" value="Cyt_C_IC"/>
</dbReference>
<keyword evidence="7" id="KW-0732">Signal</keyword>
<dbReference type="RefSeq" id="WP_050058578.1">
    <property type="nucleotide sequence ID" value="NZ_JACHEK010000003.1"/>
</dbReference>
<dbReference type="InterPro" id="IPR009056">
    <property type="entry name" value="Cyt_c-like_dom"/>
</dbReference>
<organism evidence="9 10">
    <name type="scientific">Silvibacterium bohemicum</name>
    <dbReference type="NCBI Taxonomy" id="1577686"/>
    <lineage>
        <taxon>Bacteria</taxon>
        <taxon>Pseudomonadati</taxon>
        <taxon>Acidobacteriota</taxon>
        <taxon>Terriglobia</taxon>
        <taxon>Terriglobales</taxon>
        <taxon>Acidobacteriaceae</taxon>
        <taxon>Silvibacterium</taxon>
    </lineage>
</organism>
<evidence type="ECO:0000256" key="7">
    <source>
        <dbReference type="SAM" id="SignalP"/>
    </source>
</evidence>
<evidence type="ECO:0000256" key="1">
    <source>
        <dbReference type="ARBA" id="ARBA00022448"/>
    </source>
</evidence>
<keyword evidence="10" id="KW-1185">Reference proteome</keyword>
<evidence type="ECO:0000259" key="8">
    <source>
        <dbReference type="PROSITE" id="PS51007"/>
    </source>
</evidence>
<feature type="chain" id="PRO_5032373032" evidence="7">
    <location>
        <begin position="26"/>
        <end position="107"/>
    </location>
</feature>
<dbReference type="GO" id="GO:0005506">
    <property type="term" value="F:iron ion binding"/>
    <property type="evidence" value="ECO:0007669"/>
    <property type="project" value="InterPro"/>
</dbReference>
<keyword evidence="5 6" id="KW-0408">Iron</keyword>
<dbReference type="PRINTS" id="PR00605">
    <property type="entry name" value="CYTCHROMECIC"/>
</dbReference>
<evidence type="ECO:0000256" key="3">
    <source>
        <dbReference type="ARBA" id="ARBA00022723"/>
    </source>
</evidence>
<dbReference type="PANTHER" id="PTHR35008:SF9">
    <property type="entry name" value="CYTOCHROME C DOMAIN-CONTAINING PROTEIN"/>
    <property type="match status" value="1"/>
</dbReference>
<dbReference type="InterPro" id="IPR036909">
    <property type="entry name" value="Cyt_c-like_dom_sf"/>
</dbReference>
<evidence type="ECO:0000256" key="6">
    <source>
        <dbReference type="PROSITE-ProRule" id="PRU00433"/>
    </source>
</evidence>
<keyword evidence="2 6" id="KW-0349">Heme</keyword>
<dbReference type="Proteomes" id="UP000538666">
    <property type="component" value="Unassembled WGS sequence"/>
</dbReference>
<protein>
    <submittedName>
        <fullName evidence="9">Mono/diheme cytochrome c family protein</fullName>
    </submittedName>
</protein>
<feature type="domain" description="Cytochrome c" evidence="8">
    <location>
        <begin position="22"/>
        <end position="105"/>
    </location>
</feature>
<evidence type="ECO:0000256" key="4">
    <source>
        <dbReference type="ARBA" id="ARBA00022982"/>
    </source>
</evidence>
<dbReference type="Pfam" id="PF13442">
    <property type="entry name" value="Cytochrome_CBB3"/>
    <property type="match status" value="1"/>
</dbReference>
<dbReference type="GO" id="GO:0020037">
    <property type="term" value="F:heme binding"/>
    <property type="evidence" value="ECO:0007669"/>
    <property type="project" value="InterPro"/>
</dbReference>
<evidence type="ECO:0000313" key="10">
    <source>
        <dbReference type="Proteomes" id="UP000538666"/>
    </source>
</evidence>
<comment type="caution">
    <text evidence="9">The sequence shown here is derived from an EMBL/GenBank/DDBJ whole genome shotgun (WGS) entry which is preliminary data.</text>
</comment>
<feature type="signal peptide" evidence="7">
    <location>
        <begin position="1"/>
        <end position="25"/>
    </location>
</feature>
<name>A0A841JXY7_9BACT</name>
<dbReference type="SUPFAM" id="SSF46626">
    <property type="entry name" value="Cytochrome c"/>
    <property type="match status" value="1"/>
</dbReference>
<sequence length="107" mass="11056">MKNGLILTAVAIVAAFTATTGFAQASGADTYKSKCMMCHAADGSGNTPAGKSMQVPSLSSADIVKMSDVDLIAATKNGKGKMPAYAGKLTDPQIKDVVAYIRTLQKK</sequence>
<accession>A0A841JXY7</accession>
<keyword evidence="3 6" id="KW-0479">Metal-binding</keyword>
<dbReference type="InterPro" id="IPR051459">
    <property type="entry name" value="Cytochrome_c-type_DH"/>
</dbReference>
<dbReference type="EMBL" id="JACHEK010000003">
    <property type="protein sequence ID" value="MBB6143851.1"/>
    <property type="molecule type" value="Genomic_DNA"/>
</dbReference>
<dbReference type="AlphaFoldDB" id="A0A841JXY7"/>
<dbReference type="PANTHER" id="PTHR35008">
    <property type="entry name" value="BLL4482 PROTEIN-RELATED"/>
    <property type="match status" value="1"/>
</dbReference>
<evidence type="ECO:0000256" key="2">
    <source>
        <dbReference type="ARBA" id="ARBA00022617"/>
    </source>
</evidence>
<gene>
    <name evidence="9" type="ORF">HNQ77_001800</name>
</gene>
<dbReference type="Gene3D" id="1.10.760.10">
    <property type="entry name" value="Cytochrome c-like domain"/>
    <property type="match status" value="1"/>
</dbReference>
<dbReference type="GO" id="GO:0009055">
    <property type="term" value="F:electron transfer activity"/>
    <property type="evidence" value="ECO:0007669"/>
    <property type="project" value="InterPro"/>
</dbReference>
<evidence type="ECO:0000256" key="5">
    <source>
        <dbReference type="ARBA" id="ARBA00023004"/>
    </source>
</evidence>
<keyword evidence="1" id="KW-0813">Transport</keyword>